<organism evidence="1 2">
    <name type="scientific">Setaria italica</name>
    <name type="common">Foxtail millet</name>
    <name type="synonym">Panicum italicum</name>
    <dbReference type="NCBI Taxonomy" id="4555"/>
    <lineage>
        <taxon>Eukaryota</taxon>
        <taxon>Viridiplantae</taxon>
        <taxon>Streptophyta</taxon>
        <taxon>Embryophyta</taxon>
        <taxon>Tracheophyta</taxon>
        <taxon>Spermatophyta</taxon>
        <taxon>Magnoliopsida</taxon>
        <taxon>Liliopsida</taxon>
        <taxon>Poales</taxon>
        <taxon>Poaceae</taxon>
        <taxon>PACMAD clade</taxon>
        <taxon>Panicoideae</taxon>
        <taxon>Panicodae</taxon>
        <taxon>Paniceae</taxon>
        <taxon>Cenchrinae</taxon>
        <taxon>Setaria</taxon>
    </lineage>
</organism>
<accession>K3Y430</accession>
<evidence type="ECO:0000313" key="2">
    <source>
        <dbReference type="Proteomes" id="UP000004995"/>
    </source>
</evidence>
<protein>
    <submittedName>
        <fullName evidence="1">Uncharacterized protein</fullName>
    </submittedName>
</protein>
<sequence>MHTRVMSLALRRWAIDVKQNVRSTRASTDTALLGAF</sequence>
<dbReference type="EMBL" id="AGNK02002260">
    <property type="status" value="NOT_ANNOTATED_CDS"/>
    <property type="molecule type" value="Genomic_DNA"/>
</dbReference>
<dbReference type="Gramene" id="KQL09733">
    <property type="protein sequence ID" value="KQL09733"/>
    <property type="gene ID" value="SETIT_008968mg"/>
</dbReference>
<reference evidence="2" key="1">
    <citation type="journal article" date="2012" name="Nat. Biotechnol.">
        <title>Reference genome sequence of the model plant Setaria.</title>
        <authorList>
            <person name="Bennetzen J.L."/>
            <person name="Schmutz J."/>
            <person name="Wang H."/>
            <person name="Percifield R."/>
            <person name="Hawkins J."/>
            <person name="Pontaroli A.C."/>
            <person name="Estep M."/>
            <person name="Feng L."/>
            <person name="Vaughn J.N."/>
            <person name="Grimwood J."/>
            <person name="Jenkins J."/>
            <person name="Barry K."/>
            <person name="Lindquist E."/>
            <person name="Hellsten U."/>
            <person name="Deshpande S."/>
            <person name="Wang X."/>
            <person name="Wu X."/>
            <person name="Mitros T."/>
            <person name="Triplett J."/>
            <person name="Yang X."/>
            <person name="Ye C.Y."/>
            <person name="Mauro-Herrera M."/>
            <person name="Wang L."/>
            <person name="Li P."/>
            <person name="Sharma M."/>
            <person name="Sharma R."/>
            <person name="Ronald P.C."/>
            <person name="Panaud O."/>
            <person name="Kellogg E.A."/>
            <person name="Brutnell T.P."/>
            <person name="Doust A.N."/>
            <person name="Tuskan G.A."/>
            <person name="Rokhsar D."/>
            <person name="Devos K.M."/>
        </authorList>
    </citation>
    <scope>NUCLEOTIDE SEQUENCE [LARGE SCALE GENOMIC DNA]</scope>
    <source>
        <strain evidence="2">cv. Yugu1</strain>
    </source>
</reference>
<dbReference type="Proteomes" id="UP000004995">
    <property type="component" value="Unassembled WGS sequence"/>
</dbReference>
<dbReference type="EnsemblPlants" id="KQL09733">
    <property type="protein sequence ID" value="KQL09733"/>
    <property type="gene ID" value="SETIT_008968mg"/>
</dbReference>
<name>K3Y430_SETIT</name>
<dbReference type="HOGENOM" id="CLU_3360579_0_0_1"/>
<dbReference type="AlphaFoldDB" id="K3Y430"/>
<keyword evidence="2" id="KW-1185">Reference proteome</keyword>
<proteinExistence type="predicted"/>
<reference evidence="1" key="2">
    <citation type="submission" date="2018-08" db="UniProtKB">
        <authorList>
            <consortium name="EnsemblPlants"/>
        </authorList>
    </citation>
    <scope>IDENTIFICATION</scope>
    <source>
        <strain evidence="1">Yugu1</strain>
    </source>
</reference>
<evidence type="ECO:0000313" key="1">
    <source>
        <dbReference type="EnsemblPlants" id="KQL09733"/>
    </source>
</evidence>
<dbReference type="InParanoid" id="K3Y430"/>